<name>A0A5N5P6Y1_PANHP</name>
<dbReference type="AlphaFoldDB" id="A0A5N5P6Y1"/>
<comment type="caution">
    <text evidence="1">The sequence shown here is derived from an EMBL/GenBank/DDBJ whole genome shotgun (WGS) entry which is preliminary data.</text>
</comment>
<dbReference type="EMBL" id="VFJC01000007">
    <property type="protein sequence ID" value="KAB5574733.1"/>
    <property type="molecule type" value="Genomic_DNA"/>
</dbReference>
<dbReference type="InterPro" id="IPR043136">
    <property type="entry name" value="B30.2/SPRY_sf"/>
</dbReference>
<keyword evidence="2" id="KW-1185">Reference proteome</keyword>
<evidence type="ECO:0000313" key="2">
    <source>
        <dbReference type="Proteomes" id="UP000327468"/>
    </source>
</evidence>
<dbReference type="Proteomes" id="UP000327468">
    <property type="component" value="Chromosome 6"/>
</dbReference>
<reference evidence="1 2" key="1">
    <citation type="submission" date="2019-06" db="EMBL/GenBank/DDBJ databases">
        <title>A chromosome-scale genome assembly of the striped catfish, Pangasianodon hypophthalmus.</title>
        <authorList>
            <person name="Wen M."/>
            <person name="Zahm M."/>
            <person name="Roques C."/>
            <person name="Cabau C."/>
            <person name="Klopp C."/>
            <person name="Donnadieu C."/>
            <person name="Jouanno E."/>
            <person name="Avarre J.-C."/>
            <person name="Campet M."/>
            <person name="Ha T.T.T."/>
            <person name="Dugue R."/>
            <person name="Lampietro C."/>
            <person name="Louis A."/>
            <person name="Herpin A."/>
            <person name="Echchiki A."/>
            <person name="Berthelot C."/>
            <person name="Parey E."/>
            <person name="Roest-Crollius H."/>
            <person name="Braasch I."/>
            <person name="Postlethwait J."/>
            <person name="Bobe J."/>
            <person name="Montfort J."/>
            <person name="Bouchez O."/>
            <person name="Begum T."/>
            <person name="Schartl M."/>
            <person name="Guiguen Y."/>
        </authorList>
    </citation>
    <scope>NUCLEOTIDE SEQUENCE [LARGE SCALE GENOMIC DNA]</scope>
    <source>
        <strain evidence="1 2">Indonesia</strain>
        <tissue evidence="1">Blood</tissue>
    </source>
</reference>
<dbReference type="Gene3D" id="2.60.120.920">
    <property type="match status" value="1"/>
</dbReference>
<evidence type="ECO:0000313" key="1">
    <source>
        <dbReference type="EMBL" id="KAB5574733.1"/>
    </source>
</evidence>
<organism evidence="1 2">
    <name type="scientific">Pangasianodon hypophthalmus</name>
    <name type="common">Striped catfish</name>
    <name type="synonym">Helicophagus hypophthalmus</name>
    <dbReference type="NCBI Taxonomy" id="310915"/>
    <lineage>
        <taxon>Eukaryota</taxon>
        <taxon>Metazoa</taxon>
        <taxon>Chordata</taxon>
        <taxon>Craniata</taxon>
        <taxon>Vertebrata</taxon>
        <taxon>Euteleostomi</taxon>
        <taxon>Actinopterygii</taxon>
        <taxon>Neopterygii</taxon>
        <taxon>Teleostei</taxon>
        <taxon>Ostariophysi</taxon>
        <taxon>Siluriformes</taxon>
        <taxon>Pangasiidae</taxon>
        <taxon>Pangasianodon</taxon>
    </lineage>
</organism>
<protein>
    <submittedName>
        <fullName evidence="1">Uncharacterized protein</fullName>
    </submittedName>
</protein>
<proteinExistence type="predicted"/>
<accession>A0A5N5P6Y1</accession>
<sequence length="91" mass="10573">MLLVKDELATKDTSFLKNYKVTLERTEYEPKDTEIESESLIDVAKHLGNLRFRVWEKMKEIVEYYPVILNPNTAHPRLNLSDDLTTTDSSA</sequence>
<gene>
    <name evidence="1" type="ORF">PHYPO_G00212430</name>
</gene>